<organism evidence="3 4">
    <name type="scientific">Solilutibacter oculi</name>
    <dbReference type="NCBI Taxonomy" id="2698682"/>
    <lineage>
        <taxon>Bacteria</taxon>
        <taxon>Pseudomonadati</taxon>
        <taxon>Pseudomonadota</taxon>
        <taxon>Gammaproteobacteria</taxon>
        <taxon>Lysobacterales</taxon>
        <taxon>Lysobacteraceae</taxon>
        <taxon>Solilutibacter</taxon>
    </lineage>
</organism>
<dbReference type="PANTHER" id="PTHR38743:SF2">
    <property type="entry name" value="DUF2185 DOMAIN-CONTAINING PROTEIN"/>
    <property type="match status" value="1"/>
</dbReference>
<name>A0A344J3Q5_9GAMM</name>
<feature type="domain" description="Immunity protein Imm33" evidence="1">
    <location>
        <begin position="115"/>
        <end position="202"/>
    </location>
</feature>
<gene>
    <name evidence="3" type="ORF">DCD74_02255</name>
</gene>
<accession>A0A344J3Q5</accession>
<dbReference type="RefSeq" id="WP_112925883.1">
    <property type="nucleotide sequence ID" value="NZ_CP029556.1"/>
</dbReference>
<dbReference type="OrthoDB" id="4827574at2"/>
<sequence>MASWTLRDSSETAREFKYTFFKPSEADIAQIKPGENVKLVFDFSSLDPEAPEAERMWVIVEQIRPDGTFVGSLDNTPRWIKDLQPGDTIEFDARHIINTEHDNPDNIVNRYKDRCFVTNRILCDGHPIGYLYREEPDTEQDSGWRFLAGDESDDYMNDAENLAFVSIGAVLNKDDSALDLLEEPVGSAFERNAASGRFHRVEG</sequence>
<evidence type="ECO:0000313" key="4">
    <source>
        <dbReference type="Proteomes" id="UP000251842"/>
    </source>
</evidence>
<feature type="domain" description="DUF2314" evidence="2">
    <location>
        <begin position="9"/>
        <end position="96"/>
    </location>
</feature>
<evidence type="ECO:0000313" key="3">
    <source>
        <dbReference type="EMBL" id="AXA83665.1"/>
    </source>
</evidence>
<dbReference type="Pfam" id="PF10077">
    <property type="entry name" value="DUF2314"/>
    <property type="match status" value="1"/>
</dbReference>
<reference evidence="4" key="1">
    <citation type="submission" date="2018-05" db="EMBL/GenBank/DDBJ databases">
        <title>Luteimonas pekinense sp. nov., isolated from human Meibomian gland secretions, Beijing, China.</title>
        <authorList>
            <person name="Wen T."/>
            <person name="Bai H."/>
            <person name="Lv H."/>
        </authorList>
    </citation>
    <scope>NUCLEOTIDE SEQUENCE [LARGE SCALE GENOMIC DNA]</scope>
    <source>
        <strain evidence="4">83-4</strain>
    </source>
</reference>
<dbReference type="InterPro" id="IPR018689">
    <property type="entry name" value="Imm33_dom"/>
</dbReference>
<dbReference type="AlphaFoldDB" id="A0A344J3Q5"/>
<protein>
    <submittedName>
        <fullName evidence="3">DUF2185 domain-containing protein</fullName>
    </submittedName>
</protein>
<keyword evidence="4" id="KW-1185">Reference proteome</keyword>
<evidence type="ECO:0000259" key="1">
    <source>
        <dbReference type="Pfam" id="PF09951"/>
    </source>
</evidence>
<dbReference type="InterPro" id="IPR018756">
    <property type="entry name" value="DUF2314"/>
</dbReference>
<dbReference type="PANTHER" id="PTHR38743">
    <property type="entry name" value="SIMILAR TO GLYOXYLASE I FAMILY PROTEIN"/>
    <property type="match status" value="1"/>
</dbReference>
<proteinExistence type="predicted"/>
<dbReference type="Proteomes" id="UP000251842">
    <property type="component" value="Chromosome"/>
</dbReference>
<dbReference type="Pfam" id="PF09951">
    <property type="entry name" value="Imm33"/>
    <property type="match status" value="1"/>
</dbReference>
<dbReference type="KEGG" id="lue:DCD74_02255"/>
<dbReference type="EMBL" id="CP029556">
    <property type="protein sequence ID" value="AXA83665.1"/>
    <property type="molecule type" value="Genomic_DNA"/>
</dbReference>
<evidence type="ECO:0000259" key="2">
    <source>
        <dbReference type="Pfam" id="PF10077"/>
    </source>
</evidence>